<dbReference type="Pfam" id="PF14322">
    <property type="entry name" value="SusD-like_3"/>
    <property type="match status" value="1"/>
</dbReference>
<reference evidence="3 4" key="1">
    <citation type="submission" date="2021-01" db="EMBL/GenBank/DDBJ databases">
        <title>Prevotella A2931 sp. nov.</title>
        <authorList>
            <person name="Buhl M."/>
            <person name="Oberhettinger P."/>
        </authorList>
    </citation>
    <scope>NUCLEOTIDE SEQUENCE [LARGE SCALE GENOMIC DNA]</scope>
    <source>
        <strain evidence="3 4">A2931</strain>
    </source>
</reference>
<sequence>MKKINIFLLVLSTLAFSSCDSYLDKLPDDRAEVNTFEKAKQLLSTAYSDNAPNLLLDLSSDNVTDLGRQYTYQIVQDEAYRWKEIDVTTNDSPRRLWSGFYVAVGTANQVLADLSKVTDRDVAPLRAEALLCRAWALFRLSNIFCMAYDATKADKYLGLPYPKTAGVSVNNRGTLEELYAYINADIEEALPKISDDHYDVPKYHFNTRAAYAFAARFNLYYNKPDKAIEYATKALGSNPASMMRSVSTYKKLAGVVDIGNAYINSGENANFMLQTAISHHGYAARYSSWRRYIHARSIAIGETFWARMPWGSGSTNNVLYESRLLYGGSGYNYYPKMMEQRQYTNATKTSVYYRIVDAVFTAEETLLVRAEAYARSGKYEESLADMNTWIAAHTAGKAGTAVRPVMTTELVNSFFNSLTEVPAKIESESQMGIKKPIHPQGFTIEQGTQTNFIYMILQLRRIETYMQGLRFQDIKRYGIEITHLLDGEDNIYFKAGDLRGALQLPAEVIEAGLEANPREK</sequence>
<feature type="chain" id="PRO_5046819357" evidence="1">
    <location>
        <begin position="18"/>
        <end position="520"/>
    </location>
</feature>
<dbReference type="InterPro" id="IPR033985">
    <property type="entry name" value="SusD-like_N"/>
</dbReference>
<evidence type="ECO:0000259" key="2">
    <source>
        <dbReference type="Pfam" id="PF14322"/>
    </source>
</evidence>
<comment type="caution">
    <text evidence="3">The sequence shown here is derived from an EMBL/GenBank/DDBJ whole genome shotgun (WGS) entry which is preliminary data.</text>
</comment>
<name>A0ABS3M279_9BACT</name>
<dbReference type="InterPro" id="IPR011990">
    <property type="entry name" value="TPR-like_helical_dom_sf"/>
</dbReference>
<proteinExistence type="predicted"/>
<feature type="signal peptide" evidence="1">
    <location>
        <begin position="1"/>
        <end position="17"/>
    </location>
</feature>
<dbReference type="Proteomes" id="UP000664265">
    <property type="component" value="Unassembled WGS sequence"/>
</dbReference>
<evidence type="ECO:0000256" key="1">
    <source>
        <dbReference type="SAM" id="SignalP"/>
    </source>
</evidence>
<accession>A0ABS3M279</accession>
<organism evidence="3 4">
    <name type="scientific">Prevotella illustrans</name>
    <dbReference type="NCBI Taxonomy" id="2800387"/>
    <lineage>
        <taxon>Bacteria</taxon>
        <taxon>Pseudomonadati</taxon>
        <taxon>Bacteroidota</taxon>
        <taxon>Bacteroidia</taxon>
        <taxon>Bacteroidales</taxon>
        <taxon>Prevotellaceae</taxon>
        <taxon>Prevotella</taxon>
    </lineage>
</organism>
<keyword evidence="4" id="KW-1185">Reference proteome</keyword>
<protein>
    <submittedName>
        <fullName evidence="3">RagB/SusD family nutrient uptake outer membrane protein</fullName>
    </submittedName>
</protein>
<dbReference type="RefSeq" id="WP_107581592.1">
    <property type="nucleotide sequence ID" value="NZ_JAERMS010000001.1"/>
</dbReference>
<feature type="domain" description="SusD-like N-terminal" evidence="2">
    <location>
        <begin position="22"/>
        <end position="219"/>
    </location>
</feature>
<dbReference type="Gene3D" id="1.25.40.390">
    <property type="match status" value="1"/>
</dbReference>
<gene>
    <name evidence="3" type="ORF">JHU38_00175</name>
</gene>
<dbReference type="EMBL" id="JAERMS010000001">
    <property type="protein sequence ID" value="MBO1362210.1"/>
    <property type="molecule type" value="Genomic_DNA"/>
</dbReference>
<evidence type="ECO:0000313" key="4">
    <source>
        <dbReference type="Proteomes" id="UP000664265"/>
    </source>
</evidence>
<keyword evidence="1" id="KW-0732">Signal</keyword>
<evidence type="ECO:0000313" key="3">
    <source>
        <dbReference type="EMBL" id="MBO1362210.1"/>
    </source>
</evidence>
<dbReference type="PROSITE" id="PS51257">
    <property type="entry name" value="PROKAR_LIPOPROTEIN"/>
    <property type="match status" value="1"/>
</dbReference>
<dbReference type="SUPFAM" id="SSF48452">
    <property type="entry name" value="TPR-like"/>
    <property type="match status" value="1"/>
</dbReference>